<name>A0A9N9EDC9_9GLOM</name>
<evidence type="ECO:0000313" key="3">
    <source>
        <dbReference type="Proteomes" id="UP000789405"/>
    </source>
</evidence>
<comment type="caution">
    <text evidence="2">The sequence shown here is derived from an EMBL/GenBank/DDBJ whole genome shotgun (WGS) entry which is preliminary data.</text>
</comment>
<feature type="signal peptide" evidence="1">
    <location>
        <begin position="1"/>
        <end position="24"/>
    </location>
</feature>
<keyword evidence="1" id="KW-0732">Signal</keyword>
<sequence>MIRILASIVNEIILIINASTLTNADETNALENHDQNFDLVINVNVLTNSNETTLFENHDQNLASIVNEISMDLILVAVTRVYDSDVCPNEQEFVERSQKIWKQGANSTLQ</sequence>
<organism evidence="2 3">
    <name type="scientific">Dentiscutata erythropus</name>
    <dbReference type="NCBI Taxonomy" id="1348616"/>
    <lineage>
        <taxon>Eukaryota</taxon>
        <taxon>Fungi</taxon>
        <taxon>Fungi incertae sedis</taxon>
        <taxon>Mucoromycota</taxon>
        <taxon>Glomeromycotina</taxon>
        <taxon>Glomeromycetes</taxon>
        <taxon>Diversisporales</taxon>
        <taxon>Gigasporaceae</taxon>
        <taxon>Dentiscutata</taxon>
    </lineage>
</organism>
<gene>
    <name evidence="2" type="ORF">DERYTH_LOCUS11406</name>
</gene>
<dbReference type="AlphaFoldDB" id="A0A9N9EDC9"/>
<evidence type="ECO:0000256" key="1">
    <source>
        <dbReference type="SAM" id="SignalP"/>
    </source>
</evidence>
<keyword evidence="3" id="KW-1185">Reference proteome</keyword>
<reference evidence="2" key="1">
    <citation type="submission" date="2021-06" db="EMBL/GenBank/DDBJ databases">
        <authorList>
            <person name="Kallberg Y."/>
            <person name="Tangrot J."/>
            <person name="Rosling A."/>
        </authorList>
    </citation>
    <scope>NUCLEOTIDE SEQUENCE</scope>
    <source>
        <strain evidence="2">MA453B</strain>
    </source>
</reference>
<evidence type="ECO:0000313" key="2">
    <source>
        <dbReference type="EMBL" id="CAG8673937.1"/>
    </source>
</evidence>
<proteinExistence type="predicted"/>
<protein>
    <submittedName>
        <fullName evidence="2">9385_t:CDS:1</fullName>
    </submittedName>
</protein>
<dbReference type="EMBL" id="CAJVPY010007027">
    <property type="protein sequence ID" value="CAG8673937.1"/>
    <property type="molecule type" value="Genomic_DNA"/>
</dbReference>
<dbReference type="Proteomes" id="UP000789405">
    <property type="component" value="Unassembled WGS sequence"/>
</dbReference>
<accession>A0A9N9EDC9</accession>
<feature type="chain" id="PRO_5040111320" evidence="1">
    <location>
        <begin position="25"/>
        <end position="110"/>
    </location>
</feature>